<evidence type="ECO:0000313" key="2">
    <source>
        <dbReference type="EMBL" id="KAK9682391.1"/>
    </source>
</evidence>
<proteinExistence type="predicted"/>
<protein>
    <submittedName>
        <fullName evidence="2">Uncharacterized protein</fullName>
    </submittedName>
</protein>
<evidence type="ECO:0000313" key="3">
    <source>
        <dbReference type="Proteomes" id="UP001443914"/>
    </source>
</evidence>
<name>A0AAW1I0A0_SAPOF</name>
<keyword evidence="3" id="KW-1185">Reference proteome</keyword>
<comment type="caution">
    <text evidence="2">The sequence shown here is derived from an EMBL/GenBank/DDBJ whole genome shotgun (WGS) entry which is preliminary data.</text>
</comment>
<gene>
    <name evidence="2" type="ORF">RND81_10G070400</name>
</gene>
<dbReference type="Proteomes" id="UP001443914">
    <property type="component" value="Unassembled WGS sequence"/>
</dbReference>
<reference evidence="2" key="1">
    <citation type="submission" date="2024-03" db="EMBL/GenBank/DDBJ databases">
        <title>WGS assembly of Saponaria officinalis var. Norfolk2.</title>
        <authorList>
            <person name="Jenkins J."/>
            <person name="Shu S."/>
            <person name="Grimwood J."/>
            <person name="Barry K."/>
            <person name="Goodstein D."/>
            <person name="Schmutz J."/>
            <person name="Leebens-Mack J."/>
            <person name="Osbourn A."/>
        </authorList>
    </citation>
    <scope>NUCLEOTIDE SEQUENCE [LARGE SCALE GENOMIC DNA]</scope>
    <source>
        <strain evidence="2">JIC</strain>
    </source>
</reference>
<evidence type="ECO:0000256" key="1">
    <source>
        <dbReference type="SAM" id="MobiDB-lite"/>
    </source>
</evidence>
<feature type="region of interest" description="Disordered" evidence="1">
    <location>
        <begin position="1"/>
        <end position="33"/>
    </location>
</feature>
<accession>A0AAW1I0A0</accession>
<organism evidence="2 3">
    <name type="scientific">Saponaria officinalis</name>
    <name type="common">Common soapwort</name>
    <name type="synonym">Lychnis saponaria</name>
    <dbReference type="NCBI Taxonomy" id="3572"/>
    <lineage>
        <taxon>Eukaryota</taxon>
        <taxon>Viridiplantae</taxon>
        <taxon>Streptophyta</taxon>
        <taxon>Embryophyta</taxon>
        <taxon>Tracheophyta</taxon>
        <taxon>Spermatophyta</taxon>
        <taxon>Magnoliopsida</taxon>
        <taxon>eudicotyledons</taxon>
        <taxon>Gunneridae</taxon>
        <taxon>Pentapetalae</taxon>
        <taxon>Caryophyllales</taxon>
        <taxon>Caryophyllaceae</taxon>
        <taxon>Caryophylleae</taxon>
        <taxon>Saponaria</taxon>
    </lineage>
</organism>
<dbReference type="EMBL" id="JBDFQZ010000010">
    <property type="protein sequence ID" value="KAK9682391.1"/>
    <property type="molecule type" value="Genomic_DNA"/>
</dbReference>
<sequence length="115" mass="12975">MEPDTWNTAASAAADQGDSSSTEEVESPRSVVTAAARRGSGRWRLWRRSGDRNKEKEKACLHSQVMRIKEEEMQISEDLIGDHYSSYDYVADCHSLDDVWCRNNLPASPLGCKRN</sequence>
<dbReference type="AlphaFoldDB" id="A0AAW1I0A0"/>
<feature type="compositionally biased region" description="Low complexity" evidence="1">
    <location>
        <begin position="9"/>
        <end position="20"/>
    </location>
</feature>